<dbReference type="NCBIfam" id="TIGR02937">
    <property type="entry name" value="sigma70-ECF"/>
    <property type="match status" value="1"/>
</dbReference>
<protein>
    <submittedName>
        <fullName evidence="8">RNA polymerase sigma-70 factor, ECF subfamily</fullName>
    </submittedName>
</protein>
<gene>
    <name evidence="8" type="ORF">AKJ08_1574</name>
</gene>
<dbReference type="InterPro" id="IPR007627">
    <property type="entry name" value="RNA_pol_sigma70_r2"/>
</dbReference>
<dbReference type="InterPro" id="IPR036388">
    <property type="entry name" value="WH-like_DNA-bd_sf"/>
</dbReference>
<keyword evidence="2" id="KW-0805">Transcription regulation</keyword>
<dbReference type="InterPro" id="IPR014284">
    <property type="entry name" value="RNA_pol_sigma-70_dom"/>
</dbReference>
<dbReference type="PATRIC" id="fig|1391653.3.peg.1656"/>
<dbReference type="InterPro" id="IPR013249">
    <property type="entry name" value="RNA_pol_sigma70_r4_t2"/>
</dbReference>
<accession>A0A0K1PCF0</accession>
<dbReference type="GO" id="GO:0006352">
    <property type="term" value="P:DNA-templated transcription initiation"/>
    <property type="evidence" value="ECO:0007669"/>
    <property type="project" value="InterPro"/>
</dbReference>
<evidence type="ECO:0000256" key="5">
    <source>
        <dbReference type="ARBA" id="ARBA00023163"/>
    </source>
</evidence>
<name>A0A0K1PCF0_9BACT</name>
<evidence type="ECO:0000256" key="2">
    <source>
        <dbReference type="ARBA" id="ARBA00023015"/>
    </source>
</evidence>
<dbReference type="SUPFAM" id="SSF88946">
    <property type="entry name" value="Sigma2 domain of RNA polymerase sigma factors"/>
    <property type="match status" value="1"/>
</dbReference>
<evidence type="ECO:0000259" key="6">
    <source>
        <dbReference type="Pfam" id="PF04542"/>
    </source>
</evidence>
<dbReference type="STRING" id="1391653.AKJ08_1574"/>
<dbReference type="GO" id="GO:0003677">
    <property type="term" value="F:DNA binding"/>
    <property type="evidence" value="ECO:0007669"/>
    <property type="project" value="UniProtKB-KW"/>
</dbReference>
<dbReference type="InterPro" id="IPR013324">
    <property type="entry name" value="RNA_pol_sigma_r3/r4-like"/>
</dbReference>
<evidence type="ECO:0000313" key="9">
    <source>
        <dbReference type="Proteomes" id="UP000055590"/>
    </source>
</evidence>
<dbReference type="KEGG" id="vin:AKJ08_1574"/>
<proteinExistence type="inferred from homology"/>
<keyword evidence="4" id="KW-0238">DNA-binding</keyword>
<organism evidence="8 9">
    <name type="scientific">Vulgatibacter incomptus</name>
    <dbReference type="NCBI Taxonomy" id="1391653"/>
    <lineage>
        <taxon>Bacteria</taxon>
        <taxon>Pseudomonadati</taxon>
        <taxon>Myxococcota</taxon>
        <taxon>Myxococcia</taxon>
        <taxon>Myxococcales</taxon>
        <taxon>Cystobacterineae</taxon>
        <taxon>Vulgatibacteraceae</taxon>
        <taxon>Vulgatibacter</taxon>
    </lineage>
</organism>
<keyword evidence="3" id="KW-0731">Sigma factor</keyword>
<dbReference type="Proteomes" id="UP000055590">
    <property type="component" value="Chromosome"/>
</dbReference>
<dbReference type="Gene3D" id="1.10.10.10">
    <property type="entry name" value="Winged helix-like DNA-binding domain superfamily/Winged helix DNA-binding domain"/>
    <property type="match status" value="1"/>
</dbReference>
<dbReference type="EMBL" id="CP012332">
    <property type="protein sequence ID" value="AKU91187.1"/>
    <property type="molecule type" value="Genomic_DNA"/>
</dbReference>
<evidence type="ECO:0000259" key="7">
    <source>
        <dbReference type="Pfam" id="PF08281"/>
    </source>
</evidence>
<evidence type="ECO:0000256" key="3">
    <source>
        <dbReference type="ARBA" id="ARBA00023082"/>
    </source>
</evidence>
<dbReference type="RefSeq" id="WP_050725535.1">
    <property type="nucleotide sequence ID" value="NZ_CP012332.1"/>
</dbReference>
<comment type="similarity">
    <text evidence="1">Belongs to the sigma-70 factor family. ECF subfamily.</text>
</comment>
<dbReference type="SUPFAM" id="SSF88659">
    <property type="entry name" value="Sigma3 and sigma4 domains of RNA polymerase sigma factors"/>
    <property type="match status" value="1"/>
</dbReference>
<dbReference type="AlphaFoldDB" id="A0A0K1PCF0"/>
<dbReference type="Gene3D" id="1.10.1740.10">
    <property type="match status" value="1"/>
</dbReference>
<evidence type="ECO:0000256" key="4">
    <source>
        <dbReference type="ARBA" id="ARBA00023125"/>
    </source>
</evidence>
<reference evidence="8 9" key="1">
    <citation type="submission" date="2015-08" db="EMBL/GenBank/DDBJ databases">
        <authorList>
            <person name="Babu N.S."/>
            <person name="Beckwith C.J."/>
            <person name="Beseler K.G."/>
            <person name="Brison A."/>
            <person name="Carone J.V."/>
            <person name="Caskin T.P."/>
            <person name="Diamond M."/>
            <person name="Durham M.E."/>
            <person name="Foxe J.M."/>
            <person name="Go M."/>
            <person name="Henderson B.A."/>
            <person name="Jones I.B."/>
            <person name="McGettigan J.A."/>
            <person name="Micheletti S.J."/>
            <person name="Nasrallah M.E."/>
            <person name="Ortiz D."/>
            <person name="Piller C.R."/>
            <person name="Privatt S.R."/>
            <person name="Schneider S.L."/>
            <person name="Sharp S."/>
            <person name="Smith T.C."/>
            <person name="Stanton J.D."/>
            <person name="Ullery H.E."/>
            <person name="Wilson R.J."/>
            <person name="Serrano M.G."/>
            <person name="Buck G."/>
            <person name="Lee V."/>
            <person name="Wang Y."/>
            <person name="Carvalho R."/>
            <person name="Voegtly L."/>
            <person name="Shi R."/>
            <person name="Duckworth R."/>
            <person name="Johnson A."/>
            <person name="Loviza R."/>
            <person name="Walstead R."/>
            <person name="Shah Z."/>
            <person name="Kiflezghi M."/>
            <person name="Wade K."/>
            <person name="Ball S.L."/>
            <person name="Bradley K.W."/>
            <person name="Asai D.J."/>
            <person name="Bowman C.A."/>
            <person name="Russell D.A."/>
            <person name="Pope W.H."/>
            <person name="Jacobs-Sera D."/>
            <person name="Hendrix R.W."/>
            <person name="Hatfull G.F."/>
        </authorList>
    </citation>
    <scope>NUCLEOTIDE SEQUENCE [LARGE SCALE GENOMIC DNA]</scope>
    <source>
        <strain evidence="8 9">DSM 27710</strain>
    </source>
</reference>
<dbReference type="GO" id="GO:0016987">
    <property type="term" value="F:sigma factor activity"/>
    <property type="evidence" value="ECO:0007669"/>
    <property type="project" value="UniProtKB-KW"/>
</dbReference>
<dbReference type="PANTHER" id="PTHR43133">
    <property type="entry name" value="RNA POLYMERASE ECF-TYPE SIGMA FACTO"/>
    <property type="match status" value="1"/>
</dbReference>
<dbReference type="InterPro" id="IPR039425">
    <property type="entry name" value="RNA_pol_sigma-70-like"/>
</dbReference>
<dbReference type="InterPro" id="IPR013325">
    <property type="entry name" value="RNA_pol_sigma_r2"/>
</dbReference>
<sequence length="198" mass="21677">MRGILPNSRRPAANGAEEPSDEALLAACAGGDRTALADLFHRHSAALYGFLSRFPGVDDRDLDDLVQATFVAVHRSATRFEGSSSVRTWIFGIAANLVRKHVRGEVHGRNVRNKVEELPVPEPIRPDAEAEHRQALARIDAALAELPHDLKAVFTLCVIEGASGKEAARALGIREGTLWRRLHEARTALRRAVDGMRP</sequence>
<evidence type="ECO:0000313" key="8">
    <source>
        <dbReference type="EMBL" id="AKU91187.1"/>
    </source>
</evidence>
<dbReference type="PANTHER" id="PTHR43133:SF8">
    <property type="entry name" value="RNA POLYMERASE SIGMA FACTOR HI_1459-RELATED"/>
    <property type="match status" value="1"/>
</dbReference>
<evidence type="ECO:0000256" key="1">
    <source>
        <dbReference type="ARBA" id="ARBA00010641"/>
    </source>
</evidence>
<feature type="domain" description="RNA polymerase sigma factor 70 region 4 type 2" evidence="7">
    <location>
        <begin position="137"/>
        <end position="189"/>
    </location>
</feature>
<keyword evidence="9" id="KW-1185">Reference proteome</keyword>
<dbReference type="Pfam" id="PF04542">
    <property type="entry name" value="Sigma70_r2"/>
    <property type="match status" value="1"/>
</dbReference>
<dbReference type="Pfam" id="PF08281">
    <property type="entry name" value="Sigma70_r4_2"/>
    <property type="match status" value="1"/>
</dbReference>
<feature type="domain" description="RNA polymerase sigma-70 region 2" evidence="6">
    <location>
        <begin position="39"/>
        <end position="104"/>
    </location>
</feature>
<keyword evidence="5" id="KW-0804">Transcription</keyword>